<reference evidence="1 2" key="1">
    <citation type="submission" date="2019-04" db="EMBL/GenBank/DDBJ databases">
        <title>Natronospirillum operosus gen. nov., sp. nov., a haloalkaliphilic satellite isolated from decaying biomass of laboratory culture of cyanobacterium Geitlerinema sp. and proposal of Natronospirillaceae fam. nov. and Saccharospirillaceae fam. nov.</title>
        <authorList>
            <person name="Kevbrin V."/>
            <person name="Boltyanskaya Y."/>
            <person name="Koziaeva V."/>
            <person name="Grouzdev D.S."/>
            <person name="Park M."/>
            <person name="Cho J."/>
        </authorList>
    </citation>
    <scope>NUCLEOTIDE SEQUENCE [LARGE SCALE GENOMIC DNA]</scope>
    <source>
        <strain evidence="1 2">G-116</strain>
    </source>
</reference>
<dbReference type="EMBL" id="SRMF01000004">
    <property type="protein sequence ID" value="TGG92919.1"/>
    <property type="molecule type" value="Genomic_DNA"/>
</dbReference>
<dbReference type="RefSeq" id="WP_135483591.1">
    <property type="nucleotide sequence ID" value="NZ_SRMF01000004.1"/>
</dbReference>
<evidence type="ECO:0000313" key="1">
    <source>
        <dbReference type="EMBL" id="TGG92919.1"/>
    </source>
</evidence>
<dbReference type="Proteomes" id="UP000297475">
    <property type="component" value="Unassembled WGS sequence"/>
</dbReference>
<dbReference type="AlphaFoldDB" id="A0A4Z0WDS8"/>
<organism evidence="1 2">
    <name type="scientific">Natronospirillum operosum</name>
    <dbReference type="NCBI Taxonomy" id="2759953"/>
    <lineage>
        <taxon>Bacteria</taxon>
        <taxon>Pseudomonadati</taxon>
        <taxon>Pseudomonadota</taxon>
        <taxon>Gammaproteobacteria</taxon>
        <taxon>Oceanospirillales</taxon>
        <taxon>Natronospirillaceae</taxon>
        <taxon>Natronospirillum</taxon>
    </lineage>
</organism>
<gene>
    <name evidence="1" type="ORF">E4656_12420</name>
</gene>
<name>A0A4Z0WDS8_9GAMM</name>
<sequence>MTERIPALQCIGCGRLEAPQPCMGVCEDREVEVVSAIDYDTLLQAYRALRARQQRQQNVLQQLAWTRPREGQWETSWKSLQAQARTLLRNRA</sequence>
<keyword evidence="2" id="KW-1185">Reference proteome</keyword>
<dbReference type="OrthoDB" id="5956039at2"/>
<accession>A0A4Z0WDS8</accession>
<proteinExistence type="predicted"/>
<comment type="caution">
    <text evidence="1">The sequence shown here is derived from an EMBL/GenBank/DDBJ whole genome shotgun (WGS) entry which is preliminary data.</text>
</comment>
<protein>
    <submittedName>
        <fullName evidence="1">Uncharacterized protein</fullName>
    </submittedName>
</protein>
<evidence type="ECO:0000313" key="2">
    <source>
        <dbReference type="Proteomes" id="UP000297475"/>
    </source>
</evidence>